<dbReference type="VEuPathDB" id="VectorBase:AEPI010191"/>
<dbReference type="AlphaFoldDB" id="A0A182PTA5"/>
<organism evidence="1 2">
    <name type="scientific">Anopheles epiroticus</name>
    <dbReference type="NCBI Taxonomy" id="199890"/>
    <lineage>
        <taxon>Eukaryota</taxon>
        <taxon>Metazoa</taxon>
        <taxon>Ecdysozoa</taxon>
        <taxon>Arthropoda</taxon>
        <taxon>Hexapoda</taxon>
        <taxon>Insecta</taxon>
        <taxon>Pterygota</taxon>
        <taxon>Neoptera</taxon>
        <taxon>Endopterygota</taxon>
        <taxon>Diptera</taxon>
        <taxon>Nematocera</taxon>
        <taxon>Culicoidea</taxon>
        <taxon>Culicidae</taxon>
        <taxon>Anophelinae</taxon>
        <taxon>Anopheles</taxon>
    </lineage>
</organism>
<reference evidence="2" key="1">
    <citation type="submission" date="2013-03" db="EMBL/GenBank/DDBJ databases">
        <title>The Genome Sequence of Anopheles epiroticus epiroticus2.</title>
        <authorList>
            <consortium name="The Broad Institute Genomics Platform"/>
            <person name="Neafsey D.E."/>
            <person name="Howell P."/>
            <person name="Walker B."/>
            <person name="Young S.K."/>
            <person name="Zeng Q."/>
            <person name="Gargeya S."/>
            <person name="Fitzgerald M."/>
            <person name="Haas B."/>
            <person name="Abouelleil A."/>
            <person name="Allen A.W."/>
            <person name="Alvarado L."/>
            <person name="Arachchi H.M."/>
            <person name="Berlin A.M."/>
            <person name="Chapman S.B."/>
            <person name="Gainer-Dewar J."/>
            <person name="Goldberg J."/>
            <person name="Griggs A."/>
            <person name="Gujja S."/>
            <person name="Hansen M."/>
            <person name="Howarth C."/>
            <person name="Imamovic A."/>
            <person name="Ireland A."/>
            <person name="Larimer J."/>
            <person name="McCowan C."/>
            <person name="Murphy C."/>
            <person name="Pearson M."/>
            <person name="Poon T.W."/>
            <person name="Priest M."/>
            <person name="Roberts A."/>
            <person name="Saif S."/>
            <person name="Shea T."/>
            <person name="Sisk P."/>
            <person name="Sykes S."/>
            <person name="Wortman J."/>
            <person name="Nusbaum C."/>
            <person name="Birren B."/>
        </authorList>
    </citation>
    <scope>NUCLEOTIDE SEQUENCE [LARGE SCALE GENOMIC DNA]</scope>
    <source>
        <strain evidence="2">Epiroticus2</strain>
    </source>
</reference>
<proteinExistence type="predicted"/>
<name>A0A182PTA5_9DIPT</name>
<evidence type="ECO:0000313" key="2">
    <source>
        <dbReference type="Proteomes" id="UP000075885"/>
    </source>
</evidence>
<accession>A0A182PTA5</accession>
<evidence type="ECO:0000313" key="1">
    <source>
        <dbReference type="EnsemblMetazoa" id="AEPI010191-PA"/>
    </source>
</evidence>
<keyword evidence="2" id="KW-1185">Reference proteome</keyword>
<dbReference type="InterPro" id="IPR005312">
    <property type="entry name" value="DUF1759"/>
</dbReference>
<protein>
    <submittedName>
        <fullName evidence="1">Uncharacterized protein</fullName>
    </submittedName>
</protein>
<dbReference type="EnsemblMetazoa" id="AEPI010191-RA">
    <property type="protein sequence ID" value="AEPI010191-PA"/>
    <property type="gene ID" value="AEPI010191"/>
</dbReference>
<sequence length="94" mass="10970">MQQSIGYAQNAKNLHWPNFEKAFDDTTEEGKYSNLENLNRLRQALYGSALKVVQLLLMDDDNVPTVMERLNKDSDDPDLVYLELLNNLRKIRKE</sequence>
<reference evidence="1" key="2">
    <citation type="submission" date="2020-05" db="UniProtKB">
        <authorList>
            <consortium name="EnsemblMetazoa"/>
        </authorList>
    </citation>
    <scope>IDENTIFICATION</scope>
    <source>
        <strain evidence="1">Epiroticus2</strain>
    </source>
</reference>
<dbReference type="Pfam" id="PF03564">
    <property type="entry name" value="DUF1759"/>
    <property type="match status" value="1"/>
</dbReference>
<dbReference type="STRING" id="199890.A0A182PTA5"/>
<dbReference type="Proteomes" id="UP000075885">
    <property type="component" value="Unassembled WGS sequence"/>
</dbReference>